<dbReference type="AlphaFoldDB" id="A0A0G2HVT6"/>
<dbReference type="PANTHER" id="PTHR24320">
    <property type="entry name" value="RETINOL DEHYDROGENASE"/>
    <property type="match status" value="1"/>
</dbReference>
<dbReference type="PRINTS" id="PR00081">
    <property type="entry name" value="GDHRDH"/>
</dbReference>
<protein>
    <submittedName>
        <fullName evidence="3">Putative retinol dehydrogenase 13</fullName>
    </submittedName>
</protein>
<proteinExistence type="inferred from homology"/>
<accession>A0A0G2HVT6</accession>
<reference evidence="3 4" key="1">
    <citation type="submission" date="2015-05" db="EMBL/GenBank/DDBJ databases">
        <title>Distinctive expansion of gene families associated with plant cell wall degradation and secondary metabolism in the genomes of grapevine trunk pathogens.</title>
        <authorList>
            <person name="Lawrence D.P."/>
            <person name="Travadon R."/>
            <person name="Rolshausen P.E."/>
            <person name="Baumgartner K."/>
        </authorList>
    </citation>
    <scope>NUCLEOTIDE SEQUENCE [LARGE SCALE GENOMIC DNA]</scope>
    <source>
        <strain evidence="3">DA912</strain>
    </source>
</reference>
<dbReference type="PANTHER" id="PTHR24320:SF283">
    <property type="entry name" value="RETINOL DEHYDROGENASE 11"/>
    <property type="match status" value="1"/>
</dbReference>
<dbReference type="OrthoDB" id="191139at2759"/>
<comment type="caution">
    <text evidence="3">The sequence shown here is derived from an EMBL/GenBank/DDBJ whole genome shotgun (WGS) entry which is preliminary data.</text>
</comment>
<evidence type="ECO:0000313" key="3">
    <source>
        <dbReference type="EMBL" id="KKY38838.1"/>
    </source>
</evidence>
<evidence type="ECO:0000313" key="4">
    <source>
        <dbReference type="Proteomes" id="UP000034680"/>
    </source>
</evidence>
<dbReference type="Gene3D" id="3.40.50.720">
    <property type="entry name" value="NAD(P)-binding Rossmann-like Domain"/>
    <property type="match status" value="1"/>
</dbReference>
<dbReference type="Proteomes" id="UP000034680">
    <property type="component" value="Unassembled WGS sequence"/>
</dbReference>
<evidence type="ECO:0000256" key="1">
    <source>
        <dbReference type="ARBA" id="ARBA00006484"/>
    </source>
</evidence>
<gene>
    <name evidence="3" type="ORF">UCDDA912_g01099</name>
</gene>
<comment type="similarity">
    <text evidence="1">Belongs to the short-chain dehydrogenases/reductases (SDR) family.</text>
</comment>
<keyword evidence="2" id="KW-0560">Oxidoreductase</keyword>
<name>A0A0G2HVT6_9PEZI</name>
<dbReference type="SUPFAM" id="SSF51735">
    <property type="entry name" value="NAD(P)-binding Rossmann-fold domains"/>
    <property type="match status" value="1"/>
</dbReference>
<dbReference type="InterPro" id="IPR036291">
    <property type="entry name" value="NAD(P)-bd_dom_sf"/>
</dbReference>
<sequence length="354" mass="38163">MTSNPDFNRDTTGTVAAKALGASIKGKIVVITGVSPAGLGFSTAVAIASQEPATLVLASRTASKLDAAAAEINRKYPSVEVQKVSLDLASLESIKEAAAQVDTLVDRVDVLINNAGVNHLNRDAVQTPGDTWVDANFFTNHLGPFYFTHLLLPKLRAAAKPDGPKGATRIVNLSSHGHRLSPVRFYDYQIYHYVYDGVPDSQKPPKGLPEGFLRLVDGYPGFIGYGQSKTANILHATELSRRFKKSGDNILALSVHPGTIDTELSRNLDEEAWNMIKGTAPHGQWKNLDQGAATTVVAAFDPKLAELDVGGEAFGYMSDCQLGDEHLAEHAKDAYNAQMLFHESERMLGHNTGL</sequence>
<reference evidence="3 4" key="2">
    <citation type="submission" date="2015-05" db="EMBL/GenBank/DDBJ databases">
        <authorList>
            <person name="Morales-Cruz A."/>
            <person name="Amrine K.C."/>
            <person name="Cantu D."/>
        </authorList>
    </citation>
    <scope>NUCLEOTIDE SEQUENCE [LARGE SCALE GENOMIC DNA]</scope>
    <source>
        <strain evidence="3">DA912</strain>
    </source>
</reference>
<organism evidence="3 4">
    <name type="scientific">Diaporthe ampelina</name>
    <dbReference type="NCBI Taxonomy" id="1214573"/>
    <lineage>
        <taxon>Eukaryota</taxon>
        <taxon>Fungi</taxon>
        <taxon>Dikarya</taxon>
        <taxon>Ascomycota</taxon>
        <taxon>Pezizomycotina</taxon>
        <taxon>Sordariomycetes</taxon>
        <taxon>Sordariomycetidae</taxon>
        <taxon>Diaporthales</taxon>
        <taxon>Diaporthaceae</taxon>
        <taxon>Diaporthe</taxon>
    </lineage>
</organism>
<keyword evidence="4" id="KW-1185">Reference proteome</keyword>
<dbReference type="Pfam" id="PF00106">
    <property type="entry name" value="adh_short"/>
    <property type="match status" value="1"/>
</dbReference>
<evidence type="ECO:0000256" key="2">
    <source>
        <dbReference type="ARBA" id="ARBA00023002"/>
    </source>
</evidence>
<dbReference type="GO" id="GO:0016491">
    <property type="term" value="F:oxidoreductase activity"/>
    <property type="evidence" value="ECO:0007669"/>
    <property type="project" value="UniProtKB-KW"/>
</dbReference>
<dbReference type="STRING" id="1214573.A0A0G2HVT6"/>
<dbReference type="EMBL" id="LCUC01000045">
    <property type="protein sequence ID" value="KKY38838.1"/>
    <property type="molecule type" value="Genomic_DNA"/>
</dbReference>
<dbReference type="InterPro" id="IPR002347">
    <property type="entry name" value="SDR_fam"/>
</dbReference>